<evidence type="ECO:0000313" key="7">
    <source>
        <dbReference type="Proteomes" id="UP001331561"/>
    </source>
</evidence>
<comment type="caution">
    <text evidence="6">The sequence shown here is derived from an EMBL/GenBank/DDBJ whole genome shotgun (WGS) entry which is preliminary data.</text>
</comment>
<comment type="similarity">
    <text evidence="4">Belongs to the BamE family.</text>
</comment>
<sequence length="139" mass="14921">MFSIRSIGASALCRQLLLLAVVALGISACGVTQKLRPYRIDIRQGNYVTQEMAAQLSPGMTEEQVRFVMGSPLLVDPFHANRWDYIYSFAAGGKPAETRRITLLFKDNKLSSVEGDVIAAIPAAPSAASAPAAQSAPRL</sequence>
<dbReference type="PANTHER" id="PTHR37482:SF1">
    <property type="entry name" value="OUTER MEMBRANE PROTEIN ASSEMBLY FACTOR BAME"/>
    <property type="match status" value="1"/>
</dbReference>
<name>A0ABU6K6I2_9RHOO</name>
<keyword evidence="1 4" id="KW-0732">Signal</keyword>
<evidence type="ECO:0000313" key="6">
    <source>
        <dbReference type="EMBL" id="MEC5387325.1"/>
    </source>
</evidence>
<comment type="subunit">
    <text evidence="4">Part of the Bam complex.</text>
</comment>
<dbReference type="RefSeq" id="WP_327600300.1">
    <property type="nucleotide sequence ID" value="NZ_JAYXHS010000003.1"/>
</dbReference>
<dbReference type="HAMAP" id="MF_00925">
    <property type="entry name" value="OM_assembly_BamE"/>
    <property type="match status" value="1"/>
</dbReference>
<keyword evidence="7" id="KW-1185">Reference proteome</keyword>
<comment type="subcellular location">
    <subcellularLocation>
        <location evidence="4">Cell outer membrane</location>
        <topology evidence="4">Lipid-anchor</topology>
    </subcellularLocation>
</comment>
<dbReference type="InterPro" id="IPR026592">
    <property type="entry name" value="BamE"/>
</dbReference>
<dbReference type="PROSITE" id="PS51257">
    <property type="entry name" value="PROKAR_LIPOPROTEIN"/>
    <property type="match status" value="1"/>
</dbReference>
<dbReference type="EMBL" id="JAYXHS010000003">
    <property type="protein sequence ID" value="MEC5387325.1"/>
    <property type="molecule type" value="Genomic_DNA"/>
</dbReference>
<organism evidence="6 7">
    <name type="scientific">Uliginosibacterium silvisoli</name>
    <dbReference type="NCBI Taxonomy" id="3114758"/>
    <lineage>
        <taxon>Bacteria</taxon>
        <taxon>Pseudomonadati</taxon>
        <taxon>Pseudomonadota</taxon>
        <taxon>Betaproteobacteria</taxon>
        <taxon>Rhodocyclales</taxon>
        <taxon>Zoogloeaceae</taxon>
        <taxon>Uliginosibacterium</taxon>
    </lineage>
</organism>
<keyword evidence="3 4" id="KW-0998">Cell outer membrane</keyword>
<accession>A0ABU6K6I2</accession>
<evidence type="ECO:0000256" key="3">
    <source>
        <dbReference type="ARBA" id="ARBA00023237"/>
    </source>
</evidence>
<feature type="domain" description="Outer membrane protein assembly factor BamE" evidence="5">
    <location>
        <begin position="45"/>
        <end position="113"/>
    </location>
</feature>
<dbReference type="InterPro" id="IPR007450">
    <property type="entry name" value="BamE_dom"/>
</dbReference>
<evidence type="ECO:0000256" key="1">
    <source>
        <dbReference type="ARBA" id="ARBA00022729"/>
    </source>
</evidence>
<dbReference type="Pfam" id="PF04355">
    <property type="entry name" value="BamE"/>
    <property type="match status" value="1"/>
</dbReference>
<dbReference type="Gene3D" id="3.30.1450.10">
    <property type="match status" value="1"/>
</dbReference>
<dbReference type="Proteomes" id="UP001331561">
    <property type="component" value="Unassembled WGS sequence"/>
</dbReference>
<evidence type="ECO:0000256" key="4">
    <source>
        <dbReference type="HAMAP-Rule" id="MF_00925"/>
    </source>
</evidence>
<dbReference type="InterPro" id="IPR037873">
    <property type="entry name" value="BamE-like"/>
</dbReference>
<evidence type="ECO:0000259" key="5">
    <source>
        <dbReference type="Pfam" id="PF04355"/>
    </source>
</evidence>
<reference evidence="6 7" key="1">
    <citation type="submission" date="2024-01" db="EMBL/GenBank/DDBJ databases">
        <title>Uliginosibacterium soil sp. nov.</title>
        <authorList>
            <person name="Lv Y."/>
        </authorList>
    </citation>
    <scope>NUCLEOTIDE SEQUENCE [LARGE SCALE GENOMIC DNA]</scope>
    <source>
        <strain evidence="6 7">H3</strain>
    </source>
</reference>
<evidence type="ECO:0000256" key="2">
    <source>
        <dbReference type="ARBA" id="ARBA00023136"/>
    </source>
</evidence>
<keyword evidence="2 4" id="KW-0472">Membrane</keyword>
<keyword evidence="4" id="KW-0449">Lipoprotein</keyword>
<protein>
    <recommendedName>
        <fullName evidence="4">Outer membrane protein assembly factor BamE</fullName>
    </recommendedName>
</protein>
<proteinExistence type="inferred from homology"/>
<dbReference type="PANTHER" id="PTHR37482">
    <property type="entry name" value="OUTER MEMBRANE PROTEIN ASSEMBLY FACTOR BAME"/>
    <property type="match status" value="1"/>
</dbReference>
<gene>
    <name evidence="4" type="primary">bamE</name>
    <name evidence="6" type="ORF">VVD49_16465</name>
</gene>
<keyword evidence="4" id="KW-0564">Palmitate</keyword>
<comment type="function">
    <text evidence="4">Part of the outer membrane protein assembly complex, which is involved in assembly and insertion of beta-barrel proteins into the outer membrane.</text>
</comment>